<evidence type="ECO:0000256" key="1">
    <source>
        <dbReference type="SAM" id="MobiDB-lite"/>
    </source>
</evidence>
<evidence type="ECO:0000313" key="2">
    <source>
        <dbReference type="EMBL" id="OZC09926.1"/>
    </source>
</evidence>
<reference evidence="2 3" key="1">
    <citation type="submission" date="2015-12" db="EMBL/GenBank/DDBJ databases">
        <title>Draft genome of the nematode, Onchocerca flexuosa.</title>
        <authorList>
            <person name="Mitreva M."/>
        </authorList>
    </citation>
    <scope>NUCLEOTIDE SEQUENCE [LARGE SCALE GENOMIC DNA]</scope>
    <source>
        <strain evidence="2">Red Deer</strain>
    </source>
</reference>
<accession>A0A238BYC5</accession>
<evidence type="ECO:0000313" key="3">
    <source>
        <dbReference type="Proteomes" id="UP000242913"/>
    </source>
</evidence>
<dbReference type="Proteomes" id="UP000242913">
    <property type="component" value="Unassembled WGS sequence"/>
</dbReference>
<sequence>MKSNFIRNSKNNVLMSTLQNGLWGLHQESVKLKGGRGNGGKGGGLFRHQLTHLPSHTSIEQCGREREEGSFPSSPPSSISCKDGID</sequence>
<gene>
    <name evidence="2" type="ORF">X798_03032</name>
</gene>
<feature type="region of interest" description="Disordered" evidence="1">
    <location>
        <begin position="33"/>
        <end position="86"/>
    </location>
</feature>
<proteinExistence type="predicted"/>
<dbReference type="AlphaFoldDB" id="A0A238BYC5"/>
<dbReference type="EMBL" id="KZ269990">
    <property type="protein sequence ID" value="OZC09926.1"/>
    <property type="molecule type" value="Genomic_DNA"/>
</dbReference>
<organism evidence="2 3">
    <name type="scientific">Onchocerca flexuosa</name>
    <dbReference type="NCBI Taxonomy" id="387005"/>
    <lineage>
        <taxon>Eukaryota</taxon>
        <taxon>Metazoa</taxon>
        <taxon>Ecdysozoa</taxon>
        <taxon>Nematoda</taxon>
        <taxon>Chromadorea</taxon>
        <taxon>Rhabditida</taxon>
        <taxon>Spirurina</taxon>
        <taxon>Spiruromorpha</taxon>
        <taxon>Filarioidea</taxon>
        <taxon>Onchocercidae</taxon>
        <taxon>Onchocerca</taxon>
    </lineage>
</organism>
<feature type="compositionally biased region" description="Low complexity" evidence="1">
    <location>
        <begin position="70"/>
        <end position="80"/>
    </location>
</feature>
<keyword evidence="3" id="KW-1185">Reference proteome</keyword>
<feature type="compositionally biased region" description="Gly residues" evidence="1">
    <location>
        <begin position="35"/>
        <end position="45"/>
    </location>
</feature>
<protein>
    <submittedName>
        <fullName evidence="2">Uncharacterized protein</fullName>
    </submittedName>
</protein>
<feature type="non-terminal residue" evidence="2">
    <location>
        <position position="86"/>
    </location>
</feature>
<name>A0A238BYC5_9BILA</name>